<dbReference type="NCBIfam" id="NF033729">
    <property type="entry name" value="borfam54_2"/>
    <property type="match status" value="1"/>
</dbReference>
<organism evidence="1 2">
    <name type="scientific">Borreliella lusitaniae</name>
    <dbReference type="NCBI Taxonomy" id="100177"/>
    <lineage>
        <taxon>Bacteria</taxon>
        <taxon>Pseudomonadati</taxon>
        <taxon>Spirochaetota</taxon>
        <taxon>Spirochaetia</taxon>
        <taxon>Spirochaetales</taxon>
        <taxon>Borreliaceae</taxon>
        <taxon>Borreliella</taxon>
    </lineage>
</organism>
<dbReference type="NCBIfam" id="NF033730">
    <property type="entry name" value="borfam54_3"/>
    <property type="match status" value="1"/>
</dbReference>
<dbReference type="InterPro" id="IPR008421">
    <property type="entry name" value="Borrelia_lipoprotein_PFam54/60"/>
</dbReference>
<proteinExistence type="predicted"/>
<dbReference type="Gene3D" id="1.10.3160.10">
    <property type="entry name" value="Bbcrasp-1"/>
    <property type="match status" value="1"/>
</dbReference>
<dbReference type="NCBIfam" id="NF033728">
    <property type="entry name" value="borfam54_1"/>
    <property type="match status" value="1"/>
</dbReference>
<keyword evidence="1" id="KW-0614">Plasmid</keyword>
<dbReference type="Pfam" id="PF05714">
    <property type="entry name" value="PFam54_60"/>
    <property type="match status" value="1"/>
</dbReference>
<keyword evidence="2" id="KW-1185">Reference proteome</keyword>
<geneLocation type="plasmid" evidence="1 2">
    <name>lp54</name>
</geneLocation>
<dbReference type="RefSeq" id="WP_316384114.1">
    <property type="nucleotide sequence ID" value="NZ_CP132471.1"/>
</dbReference>
<dbReference type="EMBL" id="CP132471">
    <property type="protein sequence ID" value="WNY69180.1"/>
    <property type="molecule type" value="Genomic_DNA"/>
</dbReference>
<evidence type="ECO:0000313" key="1">
    <source>
        <dbReference type="EMBL" id="WNY69180.1"/>
    </source>
</evidence>
<reference evidence="1" key="1">
    <citation type="submission" date="2023-07" db="EMBL/GenBank/DDBJ databases">
        <title>Genome sequencing of multiple Borrelia sensu lato isolates.</title>
        <authorList>
            <person name="Mongodin E.F."/>
            <person name="Rudenko N."/>
            <person name="Fraser C.M."/>
            <person name="Schutzer S."/>
            <person name="Luft B."/>
            <person name="Morgan R."/>
            <person name="Chastens S."/>
            <person name="Qiu W."/>
        </authorList>
    </citation>
    <scope>NUCLEOTIDE SEQUENCE [LARGE SCALE GENOMIC DNA]</scope>
    <source>
        <strain evidence="1">PotiB3</strain>
    </source>
</reference>
<protein>
    <submittedName>
        <fullName evidence="1">Complement regulator-acquiring protein</fullName>
    </submittedName>
</protein>
<name>A0ABZ0CIY5_9SPIR</name>
<accession>A0ABZ0CIY5</accession>
<gene>
    <name evidence="1" type="ORF">QIA44_04945</name>
</gene>
<evidence type="ECO:0000313" key="2">
    <source>
        <dbReference type="Proteomes" id="UP001301963"/>
    </source>
</evidence>
<dbReference type="Proteomes" id="UP001301963">
    <property type="component" value="Plasmid lp54"/>
</dbReference>
<sequence>MKKNTIYKIIKLFKISLLFSCSFYSKSNNTEAISELKPSSVEIKKGSIKRVENLENIQKLQNPQLLQSEKETVIKKITKELNENEKLIQTLGPNIEIFAQKINTDIQKIEPVDQFGINKKTVPENKDHNIDLILQNNLIRRLFYSSLNYDENKIKKLAAILAQTSSSNGYHYSLVGSIFWTGFKIQESLEKAVNLLTKNEQRRLMFNFKTKTVKNVKENFEKLINERNEWITTVENIISEYDNNKAGIKSNGIILSEIIRLGYETKFNPDESLKNLTNIQTILKACCDHTHY</sequence>